<dbReference type="AlphaFoldDB" id="A0A1E3I0Y7"/>
<comment type="caution">
    <text evidence="8">The sequence shown here is derived from an EMBL/GenBank/DDBJ whole genome shotgun (WGS) entry which is preliminary data.</text>
</comment>
<sequence length="131" mass="14718">MAKTPSGHRRPTRRSHRRDTFVHPPLLFLSSVLLPHPKHPRSLIMAQSDKLLGGAMLLVAAFVFVYYTTWALFTPFLPSDSPLQSLFPARDWAIRLPLFVLLTGISVIGLFFGKVLLGEARKKKQKAGKKV</sequence>
<comment type="pathway">
    <text evidence="7">Protein modification; protein glycosylation.</text>
</comment>
<proteinExistence type="inferred from homology"/>
<comment type="subunit">
    <text evidence="7">Component of the dolichol-phosphate mannose (DPM) synthase complex.</text>
</comment>
<comment type="function">
    <text evidence="7">Regulatory subunit of the dolichol-phosphate mannose (DPM) synthase complex; essential for the ER localization.</text>
</comment>
<dbReference type="GO" id="GO:0005789">
    <property type="term" value="C:endoplasmic reticulum membrane"/>
    <property type="evidence" value="ECO:0007669"/>
    <property type="project" value="UniProtKB-SubCell"/>
</dbReference>
<keyword evidence="6 7" id="KW-0472">Membrane</keyword>
<comment type="similarity">
    <text evidence="2 7">Belongs to the DPM2 family.</text>
</comment>
<evidence type="ECO:0000313" key="8">
    <source>
        <dbReference type="EMBL" id="ODN82264.1"/>
    </source>
</evidence>
<keyword evidence="9" id="KW-1185">Reference proteome</keyword>
<dbReference type="STRING" id="1295533.A0A1E3I0Y7"/>
<dbReference type="Pfam" id="PF07297">
    <property type="entry name" value="DPM2"/>
    <property type="match status" value="1"/>
</dbReference>
<dbReference type="GO" id="GO:0030234">
    <property type="term" value="F:enzyme regulator activity"/>
    <property type="evidence" value="ECO:0007669"/>
    <property type="project" value="UniProtKB-UniRule"/>
</dbReference>
<evidence type="ECO:0000256" key="6">
    <source>
        <dbReference type="ARBA" id="ARBA00023136"/>
    </source>
</evidence>
<dbReference type="GO" id="GO:0033185">
    <property type="term" value="C:dolichol-phosphate-mannose synthase complex"/>
    <property type="evidence" value="ECO:0007669"/>
    <property type="project" value="TreeGrafter"/>
</dbReference>
<dbReference type="EMBL" id="AWGJ01000003">
    <property type="protein sequence ID" value="ODN82264.1"/>
    <property type="molecule type" value="Genomic_DNA"/>
</dbReference>
<feature type="transmembrane region" description="Helical" evidence="7">
    <location>
        <begin position="93"/>
        <end position="117"/>
    </location>
</feature>
<keyword evidence="4 7" id="KW-0256">Endoplasmic reticulum</keyword>
<comment type="subcellular location">
    <subcellularLocation>
        <location evidence="1 7">Endoplasmic reticulum membrane</location>
        <topology evidence="1 7">Multi-pass membrane protein</topology>
    </subcellularLocation>
</comment>
<dbReference type="GeneID" id="30153856"/>
<dbReference type="GO" id="GO:0006506">
    <property type="term" value="P:GPI anchor biosynthetic process"/>
    <property type="evidence" value="ECO:0007669"/>
    <property type="project" value="TreeGrafter"/>
</dbReference>
<dbReference type="PANTHER" id="PTHR15039:SF11">
    <property type="entry name" value="DOLICHOL PHOSPHATE-MANNOSE BIOSYNTHESIS REGULATORY PROTEIN"/>
    <property type="match status" value="1"/>
</dbReference>
<reference evidence="8 9" key="1">
    <citation type="submission" date="2016-06" db="EMBL/GenBank/DDBJ databases">
        <title>Evolution of pathogenesis and genome organization in the Tremellales.</title>
        <authorList>
            <person name="Cuomo C."/>
            <person name="Litvintseva A."/>
            <person name="Heitman J."/>
            <person name="Chen Y."/>
            <person name="Sun S."/>
            <person name="Springer D."/>
            <person name="Dromer F."/>
            <person name="Young S."/>
            <person name="Zeng Q."/>
            <person name="Chapman S."/>
            <person name="Gujja S."/>
            <person name="Saif S."/>
            <person name="Birren B."/>
        </authorList>
    </citation>
    <scope>NUCLEOTIDE SEQUENCE [LARGE SCALE GENOMIC DNA]</scope>
    <source>
        <strain evidence="8 9">CBS 6039</strain>
    </source>
</reference>
<dbReference type="RefSeq" id="XP_018996583.1">
    <property type="nucleotide sequence ID" value="XM_019136180.1"/>
</dbReference>
<organism evidence="8 9">
    <name type="scientific">Cryptococcus amylolentus CBS 6039</name>
    <dbReference type="NCBI Taxonomy" id="1295533"/>
    <lineage>
        <taxon>Eukaryota</taxon>
        <taxon>Fungi</taxon>
        <taxon>Dikarya</taxon>
        <taxon>Basidiomycota</taxon>
        <taxon>Agaricomycotina</taxon>
        <taxon>Tremellomycetes</taxon>
        <taxon>Tremellales</taxon>
        <taxon>Cryptococcaceae</taxon>
        <taxon>Cryptococcus</taxon>
    </lineage>
</organism>
<name>A0A1E3I0Y7_9TREE</name>
<evidence type="ECO:0000256" key="3">
    <source>
        <dbReference type="ARBA" id="ARBA00022692"/>
    </source>
</evidence>
<dbReference type="UniPathway" id="UPA00378"/>
<accession>A0A1E3I0Y7</accession>
<dbReference type="GO" id="GO:0180047">
    <property type="term" value="P:dolichol phosphate mannose biosynthetic process"/>
    <property type="evidence" value="ECO:0007669"/>
    <property type="project" value="InterPro"/>
</dbReference>
<keyword evidence="3 7" id="KW-0812">Transmembrane</keyword>
<dbReference type="PANTHER" id="PTHR15039">
    <property type="entry name" value="DOLICHOL PHOSPHATE-MANNOSE BIOSYNTHESIS REGULATORY PROTEIN"/>
    <property type="match status" value="1"/>
</dbReference>
<gene>
    <name evidence="8" type="ORF">L202_02547</name>
</gene>
<dbReference type="OrthoDB" id="311279at2759"/>
<evidence type="ECO:0000256" key="1">
    <source>
        <dbReference type="ARBA" id="ARBA00004477"/>
    </source>
</evidence>
<evidence type="ECO:0000256" key="4">
    <source>
        <dbReference type="ARBA" id="ARBA00022824"/>
    </source>
</evidence>
<dbReference type="Proteomes" id="UP000094065">
    <property type="component" value="Unassembled WGS sequence"/>
</dbReference>
<evidence type="ECO:0000256" key="2">
    <source>
        <dbReference type="ARBA" id="ARBA00005478"/>
    </source>
</evidence>
<keyword evidence="5 7" id="KW-1133">Transmembrane helix</keyword>
<feature type="transmembrane region" description="Helical" evidence="7">
    <location>
        <begin position="51"/>
        <end position="73"/>
    </location>
</feature>
<evidence type="ECO:0000256" key="5">
    <source>
        <dbReference type="ARBA" id="ARBA00022989"/>
    </source>
</evidence>
<evidence type="ECO:0000313" key="9">
    <source>
        <dbReference type="Proteomes" id="UP000094065"/>
    </source>
</evidence>
<protein>
    <recommendedName>
        <fullName evidence="7">Dolichol phosphate-mannose biosynthesis regulatory protein</fullName>
    </recommendedName>
</protein>
<evidence type="ECO:0000256" key="7">
    <source>
        <dbReference type="RuleBase" id="RU365084"/>
    </source>
</evidence>
<dbReference type="InterPro" id="IPR009914">
    <property type="entry name" value="DPM2"/>
</dbReference>